<keyword evidence="7" id="KW-1185">Reference proteome</keyword>
<dbReference type="eggNOG" id="COG0212">
    <property type="taxonomic scope" value="Bacteria"/>
</dbReference>
<dbReference type="PIRSF" id="PIRSF006806">
    <property type="entry name" value="FTHF_cligase"/>
    <property type="match status" value="1"/>
</dbReference>
<dbReference type="EC" id="6.3.3.2" evidence="5"/>
<keyword evidence="6" id="KW-0436">Ligase</keyword>
<feature type="binding site" evidence="4">
    <location>
        <begin position="144"/>
        <end position="152"/>
    </location>
    <ligand>
        <name>ATP</name>
        <dbReference type="ChEBI" id="CHEBI:30616"/>
    </ligand>
</feature>
<comment type="catalytic activity">
    <reaction evidence="5">
        <text>(6S)-5-formyl-5,6,7,8-tetrahydrofolate + ATP = (6R)-5,10-methenyltetrahydrofolate + ADP + phosphate</text>
        <dbReference type="Rhea" id="RHEA:10488"/>
        <dbReference type="ChEBI" id="CHEBI:30616"/>
        <dbReference type="ChEBI" id="CHEBI:43474"/>
        <dbReference type="ChEBI" id="CHEBI:57455"/>
        <dbReference type="ChEBI" id="CHEBI:57457"/>
        <dbReference type="ChEBI" id="CHEBI:456216"/>
        <dbReference type="EC" id="6.3.3.2"/>
    </reaction>
</comment>
<dbReference type="GO" id="GO:0046872">
    <property type="term" value="F:metal ion binding"/>
    <property type="evidence" value="ECO:0007669"/>
    <property type="project" value="UniProtKB-KW"/>
</dbReference>
<evidence type="ECO:0000256" key="3">
    <source>
        <dbReference type="ARBA" id="ARBA00022840"/>
    </source>
</evidence>
<keyword evidence="5" id="KW-0460">Magnesium</keyword>
<dbReference type="InParanoid" id="W0DQJ6"/>
<keyword evidence="2 4" id="KW-0547">Nucleotide-binding</keyword>
<dbReference type="InterPro" id="IPR037171">
    <property type="entry name" value="NagB/RpiA_transferase-like"/>
</dbReference>
<dbReference type="AlphaFoldDB" id="W0DQJ6"/>
<dbReference type="KEGG" id="tao:THIAE_03070"/>
<gene>
    <name evidence="6" type="ORF">THIAE_03070</name>
</gene>
<feature type="binding site" evidence="4">
    <location>
        <position position="58"/>
    </location>
    <ligand>
        <name>substrate</name>
    </ligand>
</feature>
<dbReference type="PANTHER" id="PTHR23407:SF1">
    <property type="entry name" value="5-FORMYLTETRAHYDROFOLATE CYCLO-LIGASE"/>
    <property type="match status" value="1"/>
</dbReference>
<dbReference type="OrthoDB" id="9801938at2"/>
<keyword evidence="5" id="KW-0479">Metal-binding</keyword>
<evidence type="ECO:0000256" key="5">
    <source>
        <dbReference type="RuleBase" id="RU361279"/>
    </source>
</evidence>
<dbReference type="InterPro" id="IPR024185">
    <property type="entry name" value="FTHF_cligase-like_sf"/>
</dbReference>
<dbReference type="SUPFAM" id="SSF100950">
    <property type="entry name" value="NagB/RpiA/CoA transferase-like"/>
    <property type="match status" value="1"/>
</dbReference>
<evidence type="ECO:0000256" key="1">
    <source>
        <dbReference type="ARBA" id="ARBA00010638"/>
    </source>
</evidence>
<keyword evidence="3 4" id="KW-0067">ATP-binding</keyword>
<dbReference type="PANTHER" id="PTHR23407">
    <property type="entry name" value="ATPASE INHIBITOR/5-FORMYLTETRAHYDROFOLATE CYCLO-LIGASE"/>
    <property type="match status" value="1"/>
</dbReference>
<evidence type="ECO:0000313" key="6">
    <source>
        <dbReference type="EMBL" id="AHF00890.1"/>
    </source>
</evidence>
<feature type="binding site" evidence="4">
    <location>
        <position position="63"/>
    </location>
    <ligand>
        <name>substrate</name>
    </ligand>
</feature>
<reference evidence="6 7" key="1">
    <citation type="submission" date="2013-12" db="EMBL/GenBank/DDBJ databases">
        <authorList>
            <consortium name="DOE Joint Genome Institute"/>
            <person name="Kappler U."/>
            <person name="Huntemann M."/>
            <person name="Han J."/>
            <person name="Chen A."/>
            <person name="Kyrpides N."/>
            <person name="Mavromatis K."/>
            <person name="Markowitz V."/>
            <person name="Palaniappan K."/>
            <person name="Ivanova N."/>
            <person name="Schaumberg A."/>
            <person name="Pati A."/>
            <person name="Liolios K."/>
            <person name="Nordberg H.P."/>
            <person name="Cantor M.N."/>
            <person name="Hua S.X."/>
            <person name="Woyke T."/>
        </authorList>
    </citation>
    <scope>NUCLEOTIDE SEQUENCE [LARGE SCALE GENOMIC DNA]</scope>
    <source>
        <strain evidence="7">AL2</strain>
    </source>
</reference>
<comment type="similarity">
    <text evidence="1 5">Belongs to the 5-formyltetrahydrofolate cyclo-ligase family.</text>
</comment>
<dbReference type="GO" id="GO:0035999">
    <property type="term" value="P:tetrahydrofolate interconversion"/>
    <property type="evidence" value="ECO:0007669"/>
    <property type="project" value="TreeGrafter"/>
</dbReference>
<dbReference type="Proteomes" id="UP000005380">
    <property type="component" value="Chromosome"/>
</dbReference>
<dbReference type="RefSeq" id="WP_006459345.1">
    <property type="nucleotide sequence ID" value="NZ_CP007030.1"/>
</dbReference>
<dbReference type="GO" id="GO:0009396">
    <property type="term" value="P:folic acid-containing compound biosynthetic process"/>
    <property type="evidence" value="ECO:0007669"/>
    <property type="project" value="TreeGrafter"/>
</dbReference>
<dbReference type="Pfam" id="PF01812">
    <property type="entry name" value="5-FTHF_cyc-lig"/>
    <property type="match status" value="1"/>
</dbReference>
<proteinExistence type="inferred from homology"/>
<sequence length="212" mass="24015">MSLTPTQLRQFLRHARQCLSTLEQEQHADLAFNHFKHYWPWLAARPHAAEKKILLGFISADGELATAKVLEWVLAQADWQLALPVLGDQPGEMTCVLWDGQTPLQANRFGILEPQSERGQPGLAIQAISCVLMPLVAFDRYGHRIGMGGGYYDRMLADLRSLPEQQRPWLLGWAHSLQQVDHLIPQPWDIALDACITEQACHHFSASYRSSR</sequence>
<accession>W0DQJ6</accession>
<dbReference type="STRING" id="717772.THIAE_03070"/>
<comment type="cofactor">
    <cofactor evidence="5">
        <name>Mg(2+)</name>
        <dbReference type="ChEBI" id="CHEBI:18420"/>
    </cofactor>
</comment>
<dbReference type="EMBL" id="CP007030">
    <property type="protein sequence ID" value="AHF00890.1"/>
    <property type="molecule type" value="Genomic_DNA"/>
</dbReference>
<dbReference type="GO" id="GO:0005524">
    <property type="term" value="F:ATP binding"/>
    <property type="evidence" value="ECO:0007669"/>
    <property type="project" value="UniProtKB-KW"/>
</dbReference>
<dbReference type="Gene3D" id="3.40.50.10420">
    <property type="entry name" value="NagB/RpiA/CoA transferase-like"/>
    <property type="match status" value="1"/>
</dbReference>
<dbReference type="InterPro" id="IPR002698">
    <property type="entry name" value="FTHF_cligase"/>
</dbReference>
<name>W0DQJ6_9GAMM</name>
<organism evidence="6 7">
    <name type="scientific">Thiomicrospira aerophila AL3</name>
    <dbReference type="NCBI Taxonomy" id="717772"/>
    <lineage>
        <taxon>Bacteria</taxon>
        <taxon>Pseudomonadati</taxon>
        <taxon>Pseudomonadota</taxon>
        <taxon>Gammaproteobacteria</taxon>
        <taxon>Thiotrichales</taxon>
        <taxon>Piscirickettsiaceae</taxon>
        <taxon>Thiomicrospira</taxon>
    </lineage>
</organism>
<dbReference type="GO" id="GO:0030272">
    <property type="term" value="F:5-formyltetrahydrofolate cyclo-ligase activity"/>
    <property type="evidence" value="ECO:0007669"/>
    <property type="project" value="UniProtKB-EC"/>
</dbReference>
<dbReference type="HOGENOM" id="CLU_066245_0_0_6"/>
<dbReference type="FunCoup" id="W0DQJ6">
    <property type="interactions" value="297"/>
</dbReference>
<evidence type="ECO:0000256" key="4">
    <source>
        <dbReference type="PIRSR" id="PIRSR006806-1"/>
    </source>
</evidence>
<dbReference type="NCBIfam" id="TIGR02727">
    <property type="entry name" value="MTHFS_bact"/>
    <property type="match status" value="1"/>
</dbReference>
<protein>
    <recommendedName>
        <fullName evidence="5">5-formyltetrahydrofolate cyclo-ligase</fullName>
        <ecNumber evidence="5">6.3.3.2</ecNumber>
    </recommendedName>
</protein>
<evidence type="ECO:0000256" key="2">
    <source>
        <dbReference type="ARBA" id="ARBA00022741"/>
    </source>
</evidence>
<evidence type="ECO:0000313" key="7">
    <source>
        <dbReference type="Proteomes" id="UP000005380"/>
    </source>
</evidence>